<gene>
    <name evidence="2" type="ORF">LK996_09300</name>
</gene>
<comment type="caution">
    <text evidence="2">The sequence shown here is derived from an EMBL/GenBank/DDBJ whole genome shotgun (WGS) entry which is preliminary data.</text>
</comment>
<accession>A0ABS8JI35</accession>
<organism evidence="2 3">
    <name type="scientific">Noviluteimonas lactosilytica</name>
    <dbReference type="NCBI Taxonomy" id="2888523"/>
    <lineage>
        <taxon>Bacteria</taxon>
        <taxon>Pseudomonadati</taxon>
        <taxon>Pseudomonadota</taxon>
        <taxon>Gammaproteobacteria</taxon>
        <taxon>Lysobacterales</taxon>
        <taxon>Lysobacteraceae</taxon>
        <taxon>Noviluteimonas</taxon>
    </lineage>
</organism>
<dbReference type="RefSeq" id="WP_230526910.1">
    <property type="nucleotide sequence ID" value="NZ_JAJGAK010000002.1"/>
</dbReference>
<keyword evidence="3" id="KW-1185">Reference proteome</keyword>
<reference evidence="2" key="1">
    <citation type="submission" date="2021-10" db="EMBL/GenBank/DDBJ databases">
        <authorList>
            <person name="Lyu M."/>
            <person name="Wang X."/>
            <person name="Meng X."/>
            <person name="Xu K."/>
        </authorList>
    </citation>
    <scope>NUCLEOTIDE SEQUENCE</scope>
    <source>
        <strain evidence="2">A6</strain>
    </source>
</reference>
<dbReference type="InterPro" id="IPR004919">
    <property type="entry name" value="GmrSD_N"/>
</dbReference>
<sequence length="344" mass="39952">MSRRHNFQTVSWFYDIAQRDLLDLNPPYQRRSVWNQEFKDYFVDTVLLNYPAPAIFLFEDISSDGRSVYHVVDGKQRLTTLLEFIRGDFPVRDKSNVAAAKGKYFKNLDDALKKQVWSYQFLVEYVPTDDEEIINGIFDRINRNVAKLTQQELRHARLDGEFISAAEDQAQWMEEVLPPNMPRFLSQSKKQMKDVEFVALLLLLIEEGPKGYSQELLDEAFSSRDSEWELKHQTIGSFQRAIAALEQIIRSSVDPKELFASRLRNQADFYSLIGAVHGLLEEGALVQPDEASRRLVQFLNRVDSEAERLKDPELMGYYDAARSASNDRGPRERRIQYLRQLLSA</sequence>
<dbReference type="PANTHER" id="PTHR39639">
    <property type="entry name" value="CHROMOSOME 16, WHOLE GENOME SHOTGUN SEQUENCE"/>
    <property type="match status" value="1"/>
</dbReference>
<evidence type="ECO:0000313" key="2">
    <source>
        <dbReference type="EMBL" id="MCC8363269.1"/>
    </source>
</evidence>
<proteinExistence type="predicted"/>
<evidence type="ECO:0000313" key="3">
    <source>
        <dbReference type="Proteomes" id="UP001165293"/>
    </source>
</evidence>
<protein>
    <submittedName>
        <fullName evidence="2">DUF262 domain-containing protein</fullName>
    </submittedName>
</protein>
<dbReference type="EMBL" id="JAJGAK010000002">
    <property type="protein sequence ID" value="MCC8363269.1"/>
    <property type="molecule type" value="Genomic_DNA"/>
</dbReference>
<dbReference type="PANTHER" id="PTHR39639:SF1">
    <property type="entry name" value="DUF262 DOMAIN-CONTAINING PROTEIN"/>
    <property type="match status" value="1"/>
</dbReference>
<dbReference type="Proteomes" id="UP001165293">
    <property type="component" value="Unassembled WGS sequence"/>
</dbReference>
<dbReference type="Pfam" id="PF03235">
    <property type="entry name" value="GmrSD_N"/>
    <property type="match status" value="1"/>
</dbReference>
<name>A0ABS8JI35_9GAMM</name>
<evidence type="ECO:0000259" key="1">
    <source>
        <dbReference type="Pfam" id="PF03235"/>
    </source>
</evidence>
<feature type="domain" description="GmrSD restriction endonucleases N-terminal" evidence="1">
    <location>
        <begin position="23"/>
        <end position="158"/>
    </location>
</feature>